<keyword evidence="7" id="KW-1185">Reference proteome</keyword>
<dbReference type="Proteomes" id="UP001305647">
    <property type="component" value="Unassembled WGS sequence"/>
</dbReference>
<proteinExistence type="predicted"/>
<dbReference type="PANTHER" id="PTHR31001:SF84">
    <property type="entry name" value="FUNGAL SPECIFIC TRANSCRIPTION FACTOR"/>
    <property type="match status" value="1"/>
</dbReference>
<comment type="caution">
    <text evidence="6">The sequence shown here is derived from an EMBL/GenBank/DDBJ whole genome shotgun (WGS) entry which is preliminary data.</text>
</comment>
<dbReference type="GO" id="GO:0003677">
    <property type="term" value="F:DNA binding"/>
    <property type="evidence" value="ECO:0007669"/>
    <property type="project" value="InterPro"/>
</dbReference>
<feature type="region of interest" description="Disordered" evidence="4">
    <location>
        <begin position="558"/>
        <end position="637"/>
    </location>
</feature>
<name>A0AAN6Q8Q1_9PEZI</name>
<feature type="compositionally biased region" description="Low complexity" evidence="4">
    <location>
        <begin position="603"/>
        <end position="614"/>
    </location>
</feature>
<keyword evidence="2" id="KW-0479">Metal-binding</keyword>
<reference evidence="6" key="1">
    <citation type="journal article" date="2023" name="Mol. Phylogenet. Evol.">
        <title>Genome-scale phylogeny and comparative genomics of the fungal order Sordariales.</title>
        <authorList>
            <person name="Hensen N."/>
            <person name="Bonometti L."/>
            <person name="Westerberg I."/>
            <person name="Brannstrom I.O."/>
            <person name="Guillou S."/>
            <person name="Cros-Aarteil S."/>
            <person name="Calhoun S."/>
            <person name="Haridas S."/>
            <person name="Kuo A."/>
            <person name="Mondo S."/>
            <person name="Pangilinan J."/>
            <person name="Riley R."/>
            <person name="LaButti K."/>
            <person name="Andreopoulos B."/>
            <person name="Lipzen A."/>
            <person name="Chen C."/>
            <person name="Yan M."/>
            <person name="Daum C."/>
            <person name="Ng V."/>
            <person name="Clum A."/>
            <person name="Steindorff A."/>
            <person name="Ohm R.A."/>
            <person name="Martin F."/>
            <person name="Silar P."/>
            <person name="Natvig D.O."/>
            <person name="Lalanne C."/>
            <person name="Gautier V."/>
            <person name="Ament-Velasquez S.L."/>
            <person name="Kruys A."/>
            <person name="Hutchinson M.I."/>
            <person name="Powell A.J."/>
            <person name="Barry K."/>
            <person name="Miller A.N."/>
            <person name="Grigoriev I.V."/>
            <person name="Debuchy R."/>
            <person name="Gladieux P."/>
            <person name="Hiltunen Thoren M."/>
            <person name="Johannesson H."/>
        </authorList>
    </citation>
    <scope>NUCLEOTIDE SEQUENCE</scope>
    <source>
        <strain evidence="6">CBS 757.83</strain>
    </source>
</reference>
<feature type="region of interest" description="Disordered" evidence="4">
    <location>
        <begin position="38"/>
        <end position="96"/>
    </location>
</feature>
<feature type="region of interest" description="Disordered" evidence="4">
    <location>
        <begin position="803"/>
        <end position="832"/>
    </location>
</feature>
<evidence type="ECO:0000256" key="4">
    <source>
        <dbReference type="SAM" id="MobiDB-lite"/>
    </source>
</evidence>
<protein>
    <recommendedName>
        <fullName evidence="5">Zn(2)-C6 fungal-type domain-containing protein</fullName>
    </recommendedName>
</protein>
<feature type="compositionally biased region" description="Polar residues" evidence="4">
    <location>
        <begin position="1"/>
        <end position="10"/>
    </location>
</feature>
<dbReference type="PROSITE" id="PS50048">
    <property type="entry name" value="ZN2_CY6_FUNGAL_2"/>
    <property type="match status" value="1"/>
</dbReference>
<dbReference type="GO" id="GO:0008270">
    <property type="term" value="F:zinc ion binding"/>
    <property type="evidence" value="ECO:0007669"/>
    <property type="project" value="InterPro"/>
</dbReference>
<dbReference type="InterPro" id="IPR001138">
    <property type="entry name" value="Zn2Cys6_DnaBD"/>
</dbReference>
<feature type="compositionally biased region" description="Acidic residues" evidence="4">
    <location>
        <begin position="81"/>
        <end position="90"/>
    </location>
</feature>
<evidence type="ECO:0000256" key="3">
    <source>
        <dbReference type="ARBA" id="ARBA00023242"/>
    </source>
</evidence>
<organism evidence="6 7">
    <name type="scientific">Parathielavia hyrcaniae</name>
    <dbReference type="NCBI Taxonomy" id="113614"/>
    <lineage>
        <taxon>Eukaryota</taxon>
        <taxon>Fungi</taxon>
        <taxon>Dikarya</taxon>
        <taxon>Ascomycota</taxon>
        <taxon>Pezizomycotina</taxon>
        <taxon>Sordariomycetes</taxon>
        <taxon>Sordariomycetidae</taxon>
        <taxon>Sordariales</taxon>
        <taxon>Chaetomiaceae</taxon>
        <taxon>Parathielavia</taxon>
    </lineage>
</organism>
<accession>A0AAN6Q8Q1</accession>
<reference evidence="6" key="2">
    <citation type="submission" date="2023-05" db="EMBL/GenBank/DDBJ databases">
        <authorList>
            <consortium name="Lawrence Berkeley National Laboratory"/>
            <person name="Steindorff A."/>
            <person name="Hensen N."/>
            <person name="Bonometti L."/>
            <person name="Westerberg I."/>
            <person name="Brannstrom I.O."/>
            <person name="Guillou S."/>
            <person name="Cros-Aarteil S."/>
            <person name="Calhoun S."/>
            <person name="Haridas S."/>
            <person name="Kuo A."/>
            <person name="Mondo S."/>
            <person name="Pangilinan J."/>
            <person name="Riley R."/>
            <person name="Labutti K."/>
            <person name="Andreopoulos B."/>
            <person name="Lipzen A."/>
            <person name="Chen C."/>
            <person name="Yanf M."/>
            <person name="Daum C."/>
            <person name="Ng V."/>
            <person name="Clum A."/>
            <person name="Ohm R."/>
            <person name="Martin F."/>
            <person name="Silar P."/>
            <person name="Natvig D."/>
            <person name="Lalanne C."/>
            <person name="Gautier V."/>
            <person name="Ament-Velasquez S.L."/>
            <person name="Kruys A."/>
            <person name="Hutchinson M.I."/>
            <person name="Powell A.J."/>
            <person name="Barry K."/>
            <person name="Miller A.N."/>
            <person name="Grigoriev I.V."/>
            <person name="Debuchy R."/>
            <person name="Gladieux P."/>
            <person name="Thoren M.H."/>
            <person name="Johannesson H."/>
        </authorList>
    </citation>
    <scope>NUCLEOTIDE SEQUENCE</scope>
    <source>
        <strain evidence="6">CBS 757.83</strain>
    </source>
</reference>
<comment type="subcellular location">
    <subcellularLocation>
        <location evidence="1">Nucleus</location>
    </subcellularLocation>
</comment>
<dbReference type="CDD" id="cd12148">
    <property type="entry name" value="fungal_TF_MHR"/>
    <property type="match status" value="1"/>
</dbReference>
<feature type="region of interest" description="Disordered" evidence="4">
    <location>
        <begin position="1"/>
        <end position="20"/>
    </location>
</feature>
<evidence type="ECO:0000313" key="7">
    <source>
        <dbReference type="Proteomes" id="UP001305647"/>
    </source>
</evidence>
<dbReference type="GO" id="GO:0005634">
    <property type="term" value="C:nucleus"/>
    <property type="evidence" value="ECO:0007669"/>
    <property type="project" value="UniProtKB-SubCell"/>
</dbReference>
<dbReference type="CDD" id="cd00067">
    <property type="entry name" value="GAL4"/>
    <property type="match status" value="1"/>
</dbReference>
<dbReference type="InterPro" id="IPR050613">
    <property type="entry name" value="Sec_Metabolite_Reg"/>
</dbReference>
<feature type="compositionally biased region" description="Basic and acidic residues" evidence="4">
    <location>
        <begin position="40"/>
        <end position="57"/>
    </location>
</feature>
<dbReference type="InterPro" id="IPR036864">
    <property type="entry name" value="Zn2-C6_fun-type_DNA-bd_sf"/>
</dbReference>
<dbReference type="Pfam" id="PF00172">
    <property type="entry name" value="Zn_clus"/>
    <property type="match status" value="1"/>
</dbReference>
<dbReference type="SMART" id="SM00906">
    <property type="entry name" value="Fungal_trans"/>
    <property type="match status" value="1"/>
</dbReference>
<dbReference type="Pfam" id="PF04082">
    <property type="entry name" value="Fungal_trans"/>
    <property type="match status" value="1"/>
</dbReference>
<dbReference type="EMBL" id="MU863625">
    <property type="protein sequence ID" value="KAK4105639.1"/>
    <property type="molecule type" value="Genomic_DNA"/>
</dbReference>
<gene>
    <name evidence="6" type="ORF">N658DRAFT_556074</name>
</gene>
<evidence type="ECO:0000259" key="5">
    <source>
        <dbReference type="PROSITE" id="PS50048"/>
    </source>
</evidence>
<dbReference type="SMART" id="SM00066">
    <property type="entry name" value="GAL4"/>
    <property type="match status" value="1"/>
</dbReference>
<keyword evidence="3" id="KW-0539">Nucleus</keyword>
<dbReference type="PROSITE" id="PS00463">
    <property type="entry name" value="ZN2_CY6_FUNGAL_1"/>
    <property type="match status" value="1"/>
</dbReference>
<dbReference type="GO" id="GO:0000981">
    <property type="term" value="F:DNA-binding transcription factor activity, RNA polymerase II-specific"/>
    <property type="evidence" value="ECO:0007669"/>
    <property type="project" value="InterPro"/>
</dbReference>
<feature type="domain" description="Zn(2)-C6 fungal-type" evidence="5">
    <location>
        <begin position="11"/>
        <end position="42"/>
    </location>
</feature>
<dbReference type="GO" id="GO:0006351">
    <property type="term" value="P:DNA-templated transcription"/>
    <property type="evidence" value="ECO:0007669"/>
    <property type="project" value="InterPro"/>
</dbReference>
<evidence type="ECO:0000313" key="6">
    <source>
        <dbReference type="EMBL" id="KAK4105639.1"/>
    </source>
</evidence>
<sequence>MASSNATVPLSCSECKRRKQKCNREFPCGHCLKRGVSHRCKFESKPVKPKAAKENHPQDGQPSASRKRSLDGSDNGLLPDGDADDDDSGSDVDVGSVLNGMGYMSRHLPQCNGPKQVAGVTVEEDDGQSDELKAVLPLMPEKRYTDCLVDNWLNGPNHQYYALYPAGFRAQYRGWWSTPRSKVTAELTSLILRVCACSLHFIIEENVRARLEAELDTDLSAFANRMHAAAEKLSVSIPPGKGGLVHVQQLFLTAFWFKSAGKFTEAWHALSKAIQAAIEIGLHQDSLQEGMLDFDREMRRRIWVILYFWDFSLNSFLSRPRLINHADCTVVMPSLMLERNPLRPDQPWQFRHMQLHCQLCIDMAAQLGASTDSDADKTEMPDRLRGVVEAWFESLPAEYAVDAPDTRWDVELKWVVFQRHYLHVIGYMSLFSPLRPFIMQSSAEPMSDSELRLREVGVDAALGTIHASLTLFENLASVGHKSPCAILCLFDAATVVCTGILQDEARTLPKREAVLEAMYRGRGMLAIAASENKATATLYRLLKRSLGELPLSPREKAVIGASKRAKDERTTPPSDHVPAANSPTKCAVKSASPRARRRQGPRSSSTSGNLDSGSAPGSSDCQPRGERSVVSPLPGSCRPINVQAPSNLVQARPSPVVPSNGLVQMGGHSSCSTFVPSTPIDPTYPNITESLLPATSAMPTMAFMAPDGYSRSHEFVGTSGFQYTSTLSPVDAAPFTHSGWPPSLAAMNGLGNEVQPYQAVNTSEYDNAVPDVLRCWEWEACGLGVPVSWAQSSAHVQDQGGTRLHPVHPGGFNGRTFERNGCGQRSDVDNPT</sequence>
<evidence type="ECO:0000256" key="1">
    <source>
        <dbReference type="ARBA" id="ARBA00004123"/>
    </source>
</evidence>
<dbReference type="SUPFAM" id="SSF57701">
    <property type="entry name" value="Zn2/Cys6 DNA-binding domain"/>
    <property type="match status" value="1"/>
</dbReference>
<dbReference type="InterPro" id="IPR007219">
    <property type="entry name" value="XnlR_reg_dom"/>
</dbReference>
<evidence type="ECO:0000256" key="2">
    <source>
        <dbReference type="ARBA" id="ARBA00022723"/>
    </source>
</evidence>
<dbReference type="Gene3D" id="4.10.240.10">
    <property type="entry name" value="Zn(2)-C6 fungal-type DNA-binding domain"/>
    <property type="match status" value="1"/>
</dbReference>
<dbReference type="AlphaFoldDB" id="A0AAN6Q8Q1"/>
<dbReference type="PANTHER" id="PTHR31001">
    <property type="entry name" value="UNCHARACTERIZED TRANSCRIPTIONAL REGULATORY PROTEIN"/>
    <property type="match status" value="1"/>
</dbReference>